<gene>
    <name evidence="1" type="ORF">GCM10023214_13800</name>
</gene>
<evidence type="ECO:0008006" key="3">
    <source>
        <dbReference type="Google" id="ProtNLM"/>
    </source>
</evidence>
<accession>A0ABP9QAJ4</accession>
<protein>
    <recommendedName>
        <fullName evidence="3">Protein phosphatase 2C</fullName>
    </recommendedName>
</protein>
<proteinExistence type="predicted"/>
<sequence length="264" mass="29009">MRTAAAQLPPFEQSADKVFATPHAVVLLDGASAFVPVPVSPAAYAEQLGMSLRNLLLTEPQADLRLILSQAIAGTAEALHLVPGRSPSSTVTIARQTNGRVNVLALGDSVAILPHEVVTDERMDALDLEPRRVYRERLMAGHGYGAQHRETVRELQRQQAAYRNRDGGYWIAEADPNAAQHALLRQYGTDEVPWLVLASDGAYNTMSHLRLNDWAAVARMSTEELHERLNRCQAWEAEADPDGKSLPRAKRHDDKSLAAVLLDT</sequence>
<keyword evidence="2" id="KW-1185">Reference proteome</keyword>
<dbReference type="RefSeq" id="WP_346052836.1">
    <property type="nucleotide sequence ID" value="NZ_BAABIB010000035.1"/>
</dbReference>
<dbReference type="Gene3D" id="3.60.40.10">
    <property type="entry name" value="PPM-type phosphatase domain"/>
    <property type="match status" value="1"/>
</dbReference>
<comment type="caution">
    <text evidence="1">The sequence shown here is derived from an EMBL/GenBank/DDBJ whole genome shotgun (WGS) entry which is preliminary data.</text>
</comment>
<dbReference type="InterPro" id="IPR036457">
    <property type="entry name" value="PPM-type-like_dom_sf"/>
</dbReference>
<dbReference type="Proteomes" id="UP001500192">
    <property type="component" value="Unassembled WGS sequence"/>
</dbReference>
<evidence type="ECO:0000313" key="2">
    <source>
        <dbReference type="Proteomes" id="UP001500192"/>
    </source>
</evidence>
<dbReference type="EMBL" id="BAABIB010000035">
    <property type="protein sequence ID" value="GAA5156399.1"/>
    <property type="molecule type" value="Genomic_DNA"/>
</dbReference>
<name>A0ABP9QAJ4_9PSEU</name>
<evidence type="ECO:0000313" key="1">
    <source>
        <dbReference type="EMBL" id="GAA5156399.1"/>
    </source>
</evidence>
<dbReference type="SUPFAM" id="SSF81606">
    <property type="entry name" value="PP2C-like"/>
    <property type="match status" value="1"/>
</dbReference>
<organism evidence="1 2">
    <name type="scientific">Amycolatopsis dongchuanensis</name>
    <dbReference type="NCBI Taxonomy" id="1070866"/>
    <lineage>
        <taxon>Bacteria</taxon>
        <taxon>Bacillati</taxon>
        <taxon>Actinomycetota</taxon>
        <taxon>Actinomycetes</taxon>
        <taxon>Pseudonocardiales</taxon>
        <taxon>Pseudonocardiaceae</taxon>
        <taxon>Amycolatopsis</taxon>
    </lineage>
</organism>
<reference evidence="2" key="1">
    <citation type="journal article" date="2019" name="Int. J. Syst. Evol. Microbiol.">
        <title>The Global Catalogue of Microorganisms (GCM) 10K type strain sequencing project: providing services to taxonomists for standard genome sequencing and annotation.</title>
        <authorList>
            <consortium name="The Broad Institute Genomics Platform"/>
            <consortium name="The Broad Institute Genome Sequencing Center for Infectious Disease"/>
            <person name="Wu L."/>
            <person name="Ma J."/>
        </authorList>
    </citation>
    <scope>NUCLEOTIDE SEQUENCE [LARGE SCALE GENOMIC DNA]</scope>
    <source>
        <strain evidence="2">JCM 18054</strain>
    </source>
</reference>